<keyword evidence="1 2" id="KW-0238">DNA-binding</keyword>
<dbReference type="Gene3D" id="2.40.50.140">
    <property type="entry name" value="Nucleic acid-binding proteins"/>
    <property type="match status" value="1"/>
</dbReference>
<protein>
    <submittedName>
        <fullName evidence="3">Single-stranded DNA-binding protein</fullName>
    </submittedName>
</protein>
<gene>
    <name evidence="3" type="ORF">NYP18_11720</name>
</gene>
<comment type="caution">
    <text evidence="3">The sequence shown here is derived from an EMBL/GenBank/DDBJ whole genome shotgun (WGS) entry which is preliminary data.</text>
</comment>
<evidence type="ECO:0000256" key="2">
    <source>
        <dbReference type="PROSITE-ProRule" id="PRU00252"/>
    </source>
</evidence>
<dbReference type="Pfam" id="PF00436">
    <property type="entry name" value="SSB"/>
    <property type="match status" value="1"/>
</dbReference>
<sequence>MATSTTTITGNLTRTPVLKQFEPSKSDLVSMRVAVNRRVLKDDKWIDGDAAYITVEAWGSLARHCRVSLDKGMPVIATGHLVTTEWQVTGEEKPRTQLVLKASSIGLDLTYYIAASRKMDASERRIEGIQIPEQDMADIYDQKLEIKQQPADSFTDVSHLQETPLEQPVGAPEPQDVPF</sequence>
<dbReference type="CDD" id="cd04496">
    <property type="entry name" value="SSB_OBF"/>
    <property type="match status" value="1"/>
</dbReference>
<proteinExistence type="predicted"/>
<dbReference type="GO" id="GO:0003677">
    <property type="term" value="F:DNA binding"/>
    <property type="evidence" value="ECO:0007669"/>
    <property type="project" value="UniProtKB-KW"/>
</dbReference>
<dbReference type="EMBL" id="JANWTC010000009">
    <property type="protein sequence ID" value="MCS5480320.1"/>
    <property type="molecule type" value="Genomic_DNA"/>
</dbReference>
<evidence type="ECO:0000256" key="1">
    <source>
        <dbReference type="ARBA" id="ARBA00023125"/>
    </source>
</evidence>
<organism evidence="3 4">
    <name type="scientific">Corynebacterium lemuris</name>
    <dbReference type="NCBI Taxonomy" id="1859292"/>
    <lineage>
        <taxon>Bacteria</taxon>
        <taxon>Bacillati</taxon>
        <taxon>Actinomycetota</taxon>
        <taxon>Actinomycetes</taxon>
        <taxon>Mycobacteriales</taxon>
        <taxon>Corynebacteriaceae</taxon>
        <taxon>Corynebacterium</taxon>
    </lineage>
</organism>
<keyword evidence="4" id="KW-1185">Reference proteome</keyword>
<reference evidence="3 4" key="1">
    <citation type="submission" date="2022-08" db="EMBL/GenBank/DDBJ databases">
        <title>YIM 101645 draft genome.</title>
        <authorList>
            <person name="Chen X."/>
        </authorList>
    </citation>
    <scope>NUCLEOTIDE SEQUENCE [LARGE SCALE GENOMIC DNA]</scope>
    <source>
        <strain evidence="3 4">YIM 101645</strain>
    </source>
</reference>
<dbReference type="InterPro" id="IPR012340">
    <property type="entry name" value="NA-bd_OB-fold"/>
</dbReference>
<name>A0ABT2G004_9CORY</name>
<dbReference type="RefSeq" id="WP_259428381.1">
    <property type="nucleotide sequence ID" value="NZ_JANWTC010000009.1"/>
</dbReference>
<dbReference type="PROSITE" id="PS50935">
    <property type="entry name" value="SSB"/>
    <property type="match status" value="1"/>
</dbReference>
<dbReference type="SUPFAM" id="SSF50249">
    <property type="entry name" value="Nucleic acid-binding proteins"/>
    <property type="match status" value="1"/>
</dbReference>
<dbReference type="InterPro" id="IPR000424">
    <property type="entry name" value="Primosome_PriB/ssb"/>
</dbReference>
<dbReference type="Proteomes" id="UP001205965">
    <property type="component" value="Unassembled WGS sequence"/>
</dbReference>
<accession>A0ABT2G004</accession>
<evidence type="ECO:0000313" key="4">
    <source>
        <dbReference type="Proteomes" id="UP001205965"/>
    </source>
</evidence>
<evidence type="ECO:0000313" key="3">
    <source>
        <dbReference type="EMBL" id="MCS5480320.1"/>
    </source>
</evidence>